<reference evidence="1 2" key="1">
    <citation type="journal article" date="2011" name="PLoS Pathog.">
        <title>Dynamic evolution of pathogenicity revealed by sequencing and comparative genomics of 19 Pseudomonas syringae isolates.</title>
        <authorList>
            <person name="Baltrus D.A."/>
            <person name="Nishimura M.T."/>
            <person name="Romanchuk A."/>
            <person name="Chang J.H."/>
            <person name="Mukhtar M.S."/>
            <person name="Cherkis K."/>
            <person name="Roach J."/>
            <person name="Grant S.R."/>
            <person name="Jones C.D."/>
            <person name="Dangl J.L."/>
        </authorList>
    </citation>
    <scope>NUCLEOTIDE SEQUENCE [LARGE SCALE GENOMIC DNA]</scope>
    <source>
        <strain evidence="1 2">301020</strain>
    </source>
</reference>
<evidence type="ECO:0000313" key="2">
    <source>
        <dbReference type="Proteomes" id="UP000003465"/>
    </source>
</evidence>
<gene>
    <name evidence="1" type="ORF">PSYMO_05725</name>
</gene>
<dbReference type="AlphaFoldDB" id="A0A656G5M5"/>
<proteinExistence type="predicted"/>
<organism evidence="1 2">
    <name type="scientific">Pseudomonas amygdali pv. mori str. 301020</name>
    <dbReference type="NCBI Taxonomy" id="629261"/>
    <lineage>
        <taxon>Bacteria</taxon>
        <taxon>Pseudomonadati</taxon>
        <taxon>Pseudomonadota</taxon>
        <taxon>Gammaproteobacteria</taxon>
        <taxon>Pseudomonadales</taxon>
        <taxon>Pseudomonadaceae</taxon>
        <taxon>Pseudomonas</taxon>
        <taxon>Pseudomonas amygdali</taxon>
    </lineage>
</organism>
<accession>A0A656G5M5</accession>
<evidence type="ECO:0000313" key="1">
    <source>
        <dbReference type="EMBL" id="EGH21018.1"/>
    </source>
</evidence>
<dbReference type="EMBL" id="AEAG01000228">
    <property type="protein sequence ID" value="EGH21018.1"/>
    <property type="molecule type" value="Genomic_DNA"/>
</dbReference>
<protein>
    <submittedName>
        <fullName evidence="1">Uncharacterized protein</fullName>
    </submittedName>
</protein>
<comment type="caution">
    <text evidence="1">The sequence shown here is derived from an EMBL/GenBank/DDBJ whole genome shotgun (WGS) entry which is preliminary data.</text>
</comment>
<name>A0A656G5M5_PSEA0</name>
<dbReference type="Proteomes" id="UP000003465">
    <property type="component" value="Unassembled WGS sequence"/>
</dbReference>
<sequence>MTQTAEFTGPPLTMAYIDLIRPLVVFVAVSHFDDFTQLDLTMIDDSTHRFDSRTCGFDIDPIVAWLRPGLGVTA</sequence>